<dbReference type="AlphaFoldDB" id="A0A167SUH5"/>
<gene>
    <name evidence="1" type="ORF">FIBSPDRAFT_970226</name>
</gene>
<reference evidence="1 2" key="1">
    <citation type="journal article" date="2016" name="Mol. Biol. Evol.">
        <title>Comparative Genomics of Early-Diverging Mushroom-Forming Fungi Provides Insights into the Origins of Lignocellulose Decay Capabilities.</title>
        <authorList>
            <person name="Nagy L.G."/>
            <person name="Riley R."/>
            <person name="Tritt A."/>
            <person name="Adam C."/>
            <person name="Daum C."/>
            <person name="Floudas D."/>
            <person name="Sun H."/>
            <person name="Yadav J.S."/>
            <person name="Pangilinan J."/>
            <person name="Larsson K.H."/>
            <person name="Matsuura K."/>
            <person name="Barry K."/>
            <person name="Labutti K."/>
            <person name="Kuo R."/>
            <person name="Ohm R.A."/>
            <person name="Bhattacharya S.S."/>
            <person name="Shirouzu T."/>
            <person name="Yoshinaga Y."/>
            <person name="Martin F.M."/>
            <person name="Grigoriev I.V."/>
            <person name="Hibbett D.S."/>
        </authorList>
    </citation>
    <scope>NUCLEOTIDE SEQUENCE [LARGE SCALE GENOMIC DNA]</scope>
    <source>
        <strain evidence="1 2">CBS 109695</strain>
    </source>
</reference>
<protein>
    <submittedName>
        <fullName evidence="1">Uncharacterized protein</fullName>
    </submittedName>
</protein>
<evidence type="ECO:0000313" key="1">
    <source>
        <dbReference type="EMBL" id="KZP02255.1"/>
    </source>
</evidence>
<sequence>MSGRLEHTVKESKRGRSWVVGSKIILFSSGSGEWQRARDAGTVSEFYTNMAHKFIAKYGWGWELTSCDKECPDPTPEQWATVMDHTGLSEAEIQVRQEYFKKLRTKIIHWYLTTYGQVHDTEDQNMEIQKIISNMADTLPPPPRKKQLIQYYSQKYYHDKAKGIKDF</sequence>
<dbReference type="OrthoDB" id="2732771at2759"/>
<feature type="non-terminal residue" evidence="1">
    <location>
        <position position="167"/>
    </location>
</feature>
<organism evidence="1 2">
    <name type="scientific">Athelia psychrophila</name>
    <dbReference type="NCBI Taxonomy" id="1759441"/>
    <lineage>
        <taxon>Eukaryota</taxon>
        <taxon>Fungi</taxon>
        <taxon>Dikarya</taxon>
        <taxon>Basidiomycota</taxon>
        <taxon>Agaricomycotina</taxon>
        <taxon>Agaricomycetes</taxon>
        <taxon>Agaricomycetidae</taxon>
        <taxon>Atheliales</taxon>
        <taxon>Atheliaceae</taxon>
        <taxon>Athelia</taxon>
    </lineage>
</organism>
<name>A0A167SUH5_9AGAM</name>
<dbReference type="STRING" id="436010.A0A167SUH5"/>
<keyword evidence="2" id="KW-1185">Reference proteome</keyword>
<dbReference type="EMBL" id="KV418775">
    <property type="protein sequence ID" value="KZP02255.1"/>
    <property type="molecule type" value="Genomic_DNA"/>
</dbReference>
<dbReference type="Proteomes" id="UP000076532">
    <property type="component" value="Unassembled WGS sequence"/>
</dbReference>
<proteinExistence type="predicted"/>
<evidence type="ECO:0000313" key="2">
    <source>
        <dbReference type="Proteomes" id="UP000076532"/>
    </source>
</evidence>
<accession>A0A167SUH5</accession>